<keyword evidence="11 14" id="KW-0675">Receptor</keyword>
<evidence type="ECO:0000256" key="13">
    <source>
        <dbReference type="SAM" id="Phobius"/>
    </source>
</evidence>
<evidence type="ECO:0000256" key="3">
    <source>
        <dbReference type="ARBA" id="ARBA00022448"/>
    </source>
</evidence>
<dbReference type="PANTHER" id="PTHR12504:SF0">
    <property type="entry name" value="MITOCHONDRIAL IMPORT RECEPTOR SUBUNIT TOM22 HOMOLOG"/>
    <property type="match status" value="1"/>
</dbReference>
<accession>A0A9W7XQB7</accession>
<feature type="compositionally biased region" description="Low complexity" evidence="12">
    <location>
        <begin position="154"/>
        <end position="177"/>
    </location>
</feature>
<evidence type="ECO:0000313" key="14">
    <source>
        <dbReference type="EMBL" id="KAJ1647326.1"/>
    </source>
</evidence>
<evidence type="ECO:0000256" key="7">
    <source>
        <dbReference type="ARBA" id="ARBA00022989"/>
    </source>
</evidence>
<evidence type="ECO:0000256" key="9">
    <source>
        <dbReference type="ARBA" id="ARBA00023128"/>
    </source>
</evidence>
<feature type="transmembrane region" description="Helical" evidence="13">
    <location>
        <begin position="106"/>
        <end position="123"/>
    </location>
</feature>
<feature type="region of interest" description="Disordered" evidence="12">
    <location>
        <begin position="140"/>
        <end position="177"/>
    </location>
</feature>
<proteinExistence type="inferred from homology"/>
<keyword evidence="3" id="KW-0813">Transport</keyword>
<feature type="compositionally biased region" description="Acidic residues" evidence="12">
    <location>
        <begin position="37"/>
        <end position="60"/>
    </location>
</feature>
<evidence type="ECO:0000256" key="11">
    <source>
        <dbReference type="ARBA" id="ARBA00023170"/>
    </source>
</evidence>
<evidence type="ECO:0000256" key="10">
    <source>
        <dbReference type="ARBA" id="ARBA00023136"/>
    </source>
</evidence>
<evidence type="ECO:0000256" key="2">
    <source>
        <dbReference type="ARBA" id="ARBA00009874"/>
    </source>
</evidence>
<dbReference type="Proteomes" id="UP001145021">
    <property type="component" value="Unassembled WGS sequence"/>
</dbReference>
<evidence type="ECO:0000256" key="5">
    <source>
        <dbReference type="ARBA" id="ARBA00022787"/>
    </source>
</evidence>
<evidence type="ECO:0000256" key="6">
    <source>
        <dbReference type="ARBA" id="ARBA00022927"/>
    </source>
</evidence>
<feature type="region of interest" description="Disordered" evidence="12">
    <location>
        <begin position="9"/>
        <end position="60"/>
    </location>
</feature>
<dbReference type="Pfam" id="PF04281">
    <property type="entry name" value="Tom22"/>
    <property type="match status" value="1"/>
</dbReference>
<keyword evidence="4 13" id="KW-0812">Transmembrane</keyword>
<feature type="compositionally biased region" description="Gly residues" evidence="12">
    <location>
        <begin position="142"/>
        <end position="153"/>
    </location>
</feature>
<comment type="similarity">
    <text evidence="2">Belongs to the Tom22 family.</text>
</comment>
<keyword evidence="9" id="KW-0496">Mitochondrion</keyword>
<dbReference type="EMBL" id="JANBOH010000033">
    <property type="protein sequence ID" value="KAJ1647326.1"/>
    <property type="molecule type" value="Genomic_DNA"/>
</dbReference>
<gene>
    <name evidence="14" type="primary">tom22</name>
    <name evidence="14" type="ORF">LPJ64_001307</name>
</gene>
<keyword evidence="7 13" id="KW-1133">Transmembrane helix</keyword>
<comment type="caution">
    <text evidence="14">The sequence shown here is derived from an EMBL/GenBank/DDBJ whole genome shotgun (WGS) entry which is preliminary data.</text>
</comment>
<evidence type="ECO:0000256" key="4">
    <source>
        <dbReference type="ARBA" id="ARBA00022692"/>
    </source>
</evidence>
<comment type="subcellular location">
    <subcellularLocation>
        <location evidence="1">Mitochondrion outer membrane</location>
        <topology evidence="1">Single-pass membrane protein</topology>
    </subcellularLocation>
</comment>
<dbReference type="CDD" id="cd22884">
    <property type="entry name" value="TOM22"/>
    <property type="match status" value="1"/>
</dbReference>
<protein>
    <submittedName>
        <fullName evidence="14">Mitochondrial import receptor subunit Tom22</fullName>
    </submittedName>
</protein>
<organism evidence="14 15">
    <name type="scientific">Coemansia asiatica</name>
    <dbReference type="NCBI Taxonomy" id="1052880"/>
    <lineage>
        <taxon>Eukaryota</taxon>
        <taxon>Fungi</taxon>
        <taxon>Fungi incertae sedis</taxon>
        <taxon>Zoopagomycota</taxon>
        <taxon>Kickxellomycotina</taxon>
        <taxon>Kickxellomycetes</taxon>
        <taxon>Kickxellales</taxon>
        <taxon>Kickxellaceae</taxon>
        <taxon>Coemansia</taxon>
    </lineage>
</organism>
<sequence length="177" mass="19019">MVKFVEIEEEELFDDNDSQYTTDSEHDDASEAFNKEDYDESDVEDSASDLDSDEEDEDDDYLDESLLERLSALKDIIPVEQRHAISSTVSGIGSWGKFGLSLAGKLGWIFATSALLVVFPLAIESDREKMMQQWEAEQSGMAAGGGGAPGAPMGGVMPPHHHPGMPGAPGLAPGVVS</sequence>
<dbReference type="PANTHER" id="PTHR12504">
    <property type="entry name" value="MITOCHONDRIAL IMPORT RECEPTOR SUBUNIT TOM22"/>
    <property type="match status" value="1"/>
</dbReference>
<keyword evidence="6" id="KW-0653">Protein transport</keyword>
<keyword evidence="15" id="KW-1185">Reference proteome</keyword>
<keyword evidence="8" id="KW-0811">Translocation</keyword>
<dbReference type="AlphaFoldDB" id="A0A9W7XQB7"/>
<dbReference type="InterPro" id="IPR005683">
    <property type="entry name" value="Tom22"/>
</dbReference>
<reference evidence="14" key="1">
    <citation type="submission" date="2022-07" db="EMBL/GenBank/DDBJ databases">
        <title>Phylogenomic reconstructions and comparative analyses of Kickxellomycotina fungi.</title>
        <authorList>
            <person name="Reynolds N.K."/>
            <person name="Stajich J.E."/>
            <person name="Barry K."/>
            <person name="Grigoriev I.V."/>
            <person name="Crous P."/>
            <person name="Smith M.E."/>
        </authorList>
    </citation>
    <scope>NUCLEOTIDE SEQUENCE</scope>
    <source>
        <strain evidence="14">NBRC 105413</strain>
    </source>
</reference>
<keyword evidence="5" id="KW-1000">Mitochondrion outer membrane</keyword>
<dbReference type="GO" id="GO:0006886">
    <property type="term" value="P:intracellular protein transport"/>
    <property type="evidence" value="ECO:0007669"/>
    <property type="project" value="InterPro"/>
</dbReference>
<dbReference type="GO" id="GO:0005741">
    <property type="term" value="C:mitochondrial outer membrane"/>
    <property type="evidence" value="ECO:0007669"/>
    <property type="project" value="UniProtKB-SubCell"/>
</dbReference>
<keyword evidence="10 13" id="KW-0472">Membrane</keyword>
<feature type="compositionally biased region" description="Basic and acidic residues" evidence="12">
    <location>
        <begin position="23"/>
        <end position="36"/>
    </location>
</feature>
<name>A0A9W7XQB7_9FUNG</name>
<evidence type="ECO:0000313" key="15">
    <source>
        <dbReference type="Proteomes" id="UP001145021"/>
    </source>
</evidence>
<evidence type="ECO:0000256" key="12">
    <source>
        <dbReference type="SAM" id="MobiDB-lite"/>
    </source>
</evidence>
<evidence type="ECO:0000256" key="8">
    <source>
        <dbReference type="ARBA" id="ARBA00023010"/>
    </source>
</evidence>
<evidence type="ECO:0000256" key="1">
    <source>
        <dbReference type="ARBA" id="ARBA00004572"/>
    </source>
</evidence>